<proteinExistence type="predicted"/>
<accession>A0ABT5WV87</accession>
<comment type="caution">
    <text evidence="2">The sequence shown here is derived from an EMBL/GenBank/DDBJ whole genome shotgun (WGS) entry which is preliminary data.</text>
</comment>
<evidence type="ECO:0000256" key="1">
    <source>
        <dbReference type="SAM" id="SignalP"/>
    </source>
</evidence>
<dbReference type="EMBL" id="JARESE010000063">
    <property type="protein sequence ID" value="MDE8653768.1"/>
    <property type="molecule type" value="Genomic_DNA"/>
</dbReference>
<evidence type="ECO:0000313" key="3">
    <source>
        <dbReference type="Proteomes" id="UP001216253"/>
    </source>
</evidence>
<reference evidence="2 3" key="1">
    <citation type="submission" date="2023-03" db="EMBL/GenBank/DDBJ databases">
        <title>NovoSphingobium album sp. nov. isolated from polycyclic aromatic hydrocarbons- and heavy-metal polluted soil.</title>
        <authorList>
            <person name="Liu Z."/>
            <person name="Wang K."/>
        </authorList>
    </citation>
    <scope>NUCLEOTIDE SEQUENCE [LARGE SCALE GENOMIC DNA]</scope>
    <source>
        <strain evidence="2 3">H3SJ31-1</strain>
    </source>
</reference>
<keyword evidence="3" id="KW-1185">Reference proteome</keyword>
<feature type="signal peptide" evidence="1">
    <location>
        <begin position="1"/>
        <end position="17"/>
    </location>
</feature>
<protein>
    <recommendedName>
        <fullName evidence="4">Elongation factor P</fullName>
    </recommendedName>
</protein>
<name>A0ABT5WV87_9SPHN</name>
<keyword evidence="1" id="KW-0732">Signal</keyword>
<evidence type="ECO:0008006" key="4">
    <source>
        <dbReference type="Google" id="ProtNLM"/>
    </source>
</evidence>
<dbReference type="Proteomes" id="UP001216253">
    <property type="component" value="Unassembled WGS sequence"/>
</dbReference>
<feature type="chain" id="PRO_5047098560" description="Elongation factor P" evidence="1">
    <location>
        <begin position="18"/>
        <end position="132"/>
    </location>
</feature>
<dbReference type="RefSeq" id="WP_275229867.1">
    <property type="nucleotide sequence ID" value="NZ_JARESE010000063.1"/>
</dbReference>
<organism evidence="2 3">
    <name type="scientific">Novosphingobium album</name>
    <name type="common">ex Liu et al. 2023</name>
    <dbReference type="NCBI Taxonomy" id="3031130"/>
    <lineage>
        <taxon>Bacteria</taxon>
        <taxon>Pseudomonadati</taxon>
        <taxon>Pseudomonadota</taxon>
        <taxon>Alphaproteobacteria</taxon>
        <taxon>Sphingomonadales</taxon>
        <taxon>Sphingomonadaceae</taxon>
        <taxon>Novosphingobium</taxon>
    </lineage>
</organism>
<gene>
    <name evidence="2" type="ORF">PYV00_18905</name>
</gene>
<evidence type="ECO:0000313" key="2">
    <source>
        <dbReference type="EMBL" id="MDE8653768.1"/>
    </source>
</evidence>
<sequence>MFAIALAALLASLAATGDARLQLNGRCEYSAEVQEHRDGTVLALCDTLEIVRDGNTGTLDFRQRSWGSTIRFQGEMAGDRMIVRSVRPRAGETAPATGTCEVFHANDRISVVACLARAGTRSYAANFVVSRL</sequence>